<evidence type="ECO:0000256" key="1">
    <source>
        <dbReference type="SAM" id="Phobius"/>
    </source>
</evidence>
<dbReference type="AlphaFoldDB" id="A0A183BYM6"/>
<protein>
    <submittedName>
        <fullName evidence="3">Transmembrane protein</fullName>
    </submittedName>
</protein>
<name>A0A183BYM6_GLOPA</name>
<dbReference type="Proteomes" id="UP000050741">
    <property type="component" value="Unassembled WGS sequence"/>
</dbReference>
<evidence type="ECO:0000313" key="2">
    <source>
        <dbReference type="Proteomes" id="UP000050741"/>
    </source>
</evidence>
<accession>A0A183BYM6</accession>
<organism evidence="2 3">
    <name type="scientific">Globodera pallida</name>
    <name type="common">Potato cyst nematode worm</name>
    <name type="synonym">Heterodera pallida</name>
    <dbReference type="NCBI Taxonomy" id="36090"/>
    <lineage>
        <taxon>Eukaryota</taxon>
        <taxon>Metazoa</taxon>
        <taxon>Ecdysozoa</taxon>
        <taxon>Nematoda</taxon>
        <taxon>Chromadorea</taxon>
        <taxon>Rhabditida</taxon>
        <taxon>Tylenchina</taxon>
        <taxon>Tylenchomorpha</taxon>
        <taxon>Tylenchoidea</taxon>
        <taxon>Heteroderidae</taxon>
        <taxon>Heteroderinae</taxon>
        <taxon>Globodera</taxon>
    </lineage>
</organism>
<keyword evidence="1" id="KW-0812">Transmembrane</keyword>
<sequence>MFCRHLRLHYSVQLPQMGGVCSTNAFFSSASAAAPNAGVPEAAEREKRIARMADHILEQNREREKRRAEGIMHDEEILDGRIVKFNYVSEFVEQRQDVSFHKRMRRAMVVIALLGAAAFAWVKWDLVRKRRKKMFERQIKSKLMRQNVLQQKRQLTAN</sequence>
<reference evidence="2" key="2">
    <citation type="submission" date="2014-05" db="EMBL/GenBank/DDBJ databases">
        <title>The genome and life-stage specific transcriptomes of Globodera pallida elucidate key aspects of plant parasitism by a cyst nematode.</title>
        <authorList>
            <person name="Cotton J.A."/>
            <person name="Lilley C.J."/>
            <person name="Jones L.M."/>
            <person name="Kikuchi T."/>
            <person name="Reid A.J."/>
            <person name="Thorpe P."/>
            <person name="Tsai I.J."/>
            <person name="Beasley H."/>
            <person name="Blok V."/>
            <person name="Cock P.J.A."/>
            <person name="Van den Akker S.E."/>
            <person name="Holroyd N."/>
            <person name="Hunt M."/>
            <person name="Mantelin S."/>
            <person name="Naghra H."/>
            <person name="Pain A."/>
            <person name="Palomares-Rius J.E."/>
            <person name="Zarowiecki M."/>
            <person name="Berriman M."/>
            <person name="Jones J.T."/>
            <person name="Urwin P.E."/>
        </authorList>
    </citation>
    <scope>NUCLEOTIDE SEQUENCE [LARGE SCALE GENOMIC DNA]</scope>
    <source>
        <strain evidence="2">Lindley</strain>
    </source>
</reference>
<proteinExistence type="predicted"/>
<keyword evidence="1" id="KW-1133">Transmembrane helix</keyword>
<evidence type="ECO:0000313" key="3">
    <source>
        <dbReference type="WBParaSite" id="GPLIN_000571600"/>
    </source>
</evidence>
<dbReference type="WBParaSite" id="GPLIN_000571600">
    <property type="protein sequence ID" value="GPLIN_000571600"/>
    <property type="gene ID" value="GPLIN_000571600"/>
</dbReference>
<reference evidence="2" key="1">
    <citation type="submission" date="2013-12" db="EMBL/GenBank/DDBJ databases">
        <authorList>
            <person name="Aslett M."/>
        </authorList>
    </citation>
    <scope>NUCLEOTIDE SEQUENCE [LARGE SCALE GENOMIC DNA]</scope>
    <source>
        <strain evidence="2">Lindley</strain>
    </source>
</reference>
<keyword evidence="1" id="KW-0472">Membrane</keyword>
<keyword evidence="2" id="KW-1185">Reference proteome</keyword>
<feature type="transmembrane region" description="Helical" evidence="1">
    <location>
        <begin position="107"/>
        <end position="127"/>
    </location>
</feature>
<reference evidence="3" key="3">
    <citation type="submission" date="2016-06" db="UniProtKB">
        <authorList>
            <consortium name="WormBaseParasite"/>
        </authorList>
    </citation>
    <scope>IDENTIFICATION</scope>
</reference>